<feature type="compositionally biased region" description="Basic and acidic residues" evidence="1">
    <location>
        <begin position="583"/>
        <end position="609"/>
    </location>
</feature>
<evidence type="ECO:0000313" key="2">
    <source>
        <dbReference type="EMBL" id="CAH2089777.1"/>
    </source>
</evidence>
<comment type="caution">
    <text evidence="2">The sequence shown here is derived from an EMBL/GenBank/DDBJ whole genome shotgun (WGS) entry which is preliminary data.</text>
</comment>
<evidence type="ECO:0000313" key="3">
    <source>
        <dbReference type="Proteomes" id="UP001153954"/>
    </source>
</evidence>
<name>A0AAU9TV59_EUPED</name>
<organism evidence="2 3">
    <name type="scientific">Euphydryas editha</name>
    <name type="common">Edith's checkerspot</name>
    <dbReference type="NCBI Taxonomy" id="104508"/>
    <lineage>
        <taxon>Eukaryota</taxon>
        <taxon>Metazoa</taxon>
        <taxon>Ecdysozoa</taxon>
        <taxon>Arthropoda</taxon>
        <taxon>Hexapoda</taxon>
        <taxon>Insecta</taxon>
        <taxon>Pterygota</taxon>
        <taxon>Neoptera</taxon>
        <taxon>Endopterygota</taxon>
        <taxon>Lepidoptera</taxon>
        <taxon>Glossata</taxon>
        <taxon>Ditrysia</taxon>
        <taxon>Papilionoidea</taxon>
        <taxon>Nymphalidae</taxon>
        <taxon>Nymphalinae</taxon>
        <taxon>Euphydryas</taxon>
    </lineage>
</organism>
<accession>A0AAU9TV59</accession>
<protein>
    <submittedName>
        <fullName evidence="2">Uncharacterized protein</fullName>
    </submittedName>
</protein>
<gene>
    <name evidence="2" type="ORF">EEDITHA_LOCUS5798</name>
</gene>
<dbReference type="Proteomes" id="UP001153954">
    <property type="component" value="Unassembled WGS sequence"/>
</dbReference>
<proteinExistence type="predicted"/>
<sequence length="727" mass="83788">MRLCRLIVLGLDQFWWYVDNNPELFKRPAHLHPRRRWGLGAVTNLISRYMLPFLTPRSLLAHVHVLKKKSPKDSVIAQYFKNNKIKPVKHKLLPYNPKITLYEQPEFEIPRLWIKYLAKNSKRFRDHMLHPPVLQPAGVEIDLSKTIESVERPPLPIDFTKTISCNRINMHPVKPSPELVDKVDVHIQNCEENVTASTTFFVASNIYTLVDTSKGAQLIPLQAQTSTVNSASTPIFSPAIVNSIGTKNIINPEAVDTANNEVNVNVNEEDKTSKTNTDTESIGNDDGHCKCCKLIKKIRRKRQTLITEYFNGNKNNKNIICDCRGKKYPRITNKLRLLVNNYKTLSKTVYNEVLAKLDRYKNGKKRILDDKRLTHDIDFKDLVSAVMFQIKLVERANKIRNTSIKIHIHNTFAKFDVENGDPLELTEKLLTVFDVDLADMYKEFMGFLTAEQADKINNFKDYFIRSCIPELMAKIEEHILDDVKRQKILQCIKGIILNNSAQACEICCKLLNCSNDYPVLAQYIYSLFPHQWREKVDTCSNSDINKKDYVDSKESALKLVDKAEAIVAAKYEADNSSSDEEATEFRENVSNHCSSDERQANNQDEKENKFNTPIKYEQPDELEMTIDESIHSSRESSDDNMSMIIMSDDESYKVELPDWKREEDKLILEVLKQSISPEEMKDQTLIEIIENKNIVNMLADSLSHKSLDDVRGRMLYLLEILGDDNIH</sequence>
<dbReference type="AlphaFoldDB" id="A0AAU9TV59"/>
<reference evidence="2" key="1">
    <citation type="submission" date="2022-03" db="EMBL/GenBank/DDBJ databases">
        <authorList>
            <person name="Tunstrom K."/>
        </authorList>
    </citation>
    <scope>NUCLEOTIDE SEQUENCE</scope>
</reference>
<feature type="region of interest" description="Disordered" evidence="1">
    <location>
        <begin position="576"/>
        <end position="610"/>
    </location>
</feature>
<keyword evidence="3" id="KW-1185">Reference proteome</keyword>
<dbReference type="EMBL" id="CAKOGL010000008">
    <property type="protein sequence ID" value="CAH2089777.1"/>
    <property type="molecule type" value="Genomic_DNA"/>
</dbReference>
<evidence type="ECO:0000256" key="1">
    <source>
        <dbReference type="SAM" id="MobiDB-lite"/>
    </source>
</evidence>